<evidence type="ECO:0000256" key="5">
    <source>
        <dbReference type="ARBA" id="ARBA00022777"/>
    </source>
</evidence>
<dbReference type="SMART" id="SM00091">
    <property type="entry name" value="PAS"/>
    <property type="match status" value="2"/>
</dbReference>
<gene>
    <name evidence="7" type="ORF">CLV79_102222</name>
    <name evidence="8" type="ORF">LOS8367_01305</name>
</gene>
<evidence type="ECO:0000256" key="3">
    <source>
        <dbReference type="ARBA" id="ARBA00022553"/>
    </source>
</evidence>
<dbReference type="SMART" id="SM00387">
    <property type="entry name" value="HATPase_c"/>
    <property type="match status" value="1"/>
</dbReference>
<dbReference type="Gene3D" id="2.10.70.100">
    <property type="match status" value="1"/>
</dbReference>
<dbReference type="Proteomes" id="UP000240624">
    <property type="component" value="Unassembled WGS sequence"/>
</dbReference>
<protein>
    <recommendedName>
        <fullName evidence="2">histidine kinase</fullName>
        <ecNumber evidence="2">2.7.13.3</ecNumber>
    </recommendedName>
</protein>
<feature type="domain" description="PAC" evidence="6">
    <location>
        <begin position="89"/>
        <end position="141"/>
    </location>
</feature>
<dbReference type="InterPro" id="IPR000700">
    <property type="entry name" value="PAS-assoc_C"/>
</dbReference>
<dbReference type="OrthoDB" id="9816309at2"/>
<proteinExistence type="predicted"/>
<dbReference type="AlphaFoldDB" id="A0A1X6YYZ6"/>
<dbReference type="NCBIfam" id="TIGR00229">
    <property type="entry name" value="sensory_box"/>
    <property type="match status" value="2"/>
</dbReference>
<dbReference type="GO" id="GO:0004673">
    <property type="term" value="F:protein histidine kinase activity"/>
    <property type="evidence" value="ECO:0007669"/>
    <property type="project" value="UniProtKB-EC"/>
</dbReference>
<dbReference type="InterPro" id="IPR003594">
    <property type="entry name" value="HATPase_dom"/>
</dbReference>
<dbReference type="SUPFAM" id="SSF55874">
    <property type="entry name" value="ATPase domain of HSP90 chaperone/DNA topoisomerase II/histidine kinase"/>
    <property type="match status" value="1"/>
</dbReference>
<feature type="domain" description="PAC" evidence="6">
    <location>
        <begin position="345"/>
        <end position="396"/>
    </location>
</feature>
<dbReference type="InterPro" id="IPR035965">
    <property type="entry name" value="PAS-like_dom_sf"/>
</dbReference>
<dbReference type="PANTHER" id="PTHR43304:SF1">
    <property type="entry name" value="PAC DOMAIN-CONTAINING PROTEIN"/>
    <property type="match status" value="1"/>
</dbReference>
<dbReference type="InterPro" id="IPR052162">
    <property type="entry name" value="Sensor_kinase/Photoreceptor"/>
</dbReference>
<dbReference type="Pfam" id="PF07568">
    <property type="entry name" value="HisKA_2"/>
    <property type="match status" value="1"/>
</dbReference>
<dbReference type="Gene3D" id="3.30.450.20">
    <property type="entry name" value="PAS domain"/>
    <property type="match status" value="3"/>
</dbReference>
<dbReference type="Pfam" id="PF02518">
    <property type="entry name" value="HATPase_c"/>
    <property type="match status" value="1"/>
</dbReference>
<dbReference type="EMBL" id="PYGB01000002">
    <property type="protein sequence ID" value="PSK87738.1"/>
    <property type="molecule type" value="Genomic_DNA"/>
</dbReference>
<feature type="domain" description="PAC" evidence="6">
    <location>
        <begin position="218"/>
        <end position="269"/>
    </location>
</feature>
<dbReference type="InterPro" id="IPR013655">
    <property type="entry name" value="PAS_fold_3"/>
</dbReference>
<dbReference type="CDD" id="cd00130">
    <property type="entry name" value="PAS"/>
    <property type="match status" value="3"/>
</dbReference>
<dbReference type="InterPro" id="IPR001610">
    <property type="entry name" value="PAC"/>
</dbReference>
<dbReference type="EC" id="2.7.13.3" evidence="2"/>
<dbReference type="Gene3D" id="3.30.565.10">
    <property type="entry name" value="Histidine kinase-like ATPase, C-terminal domain"/>
    <property type="match status" value="1"/>
</dbReference>
<evidence type="ECO:0000313" key="7">
    <source>
        <dbReference type="EMBL" id="PSK87738.1"/>
    </source>
</evidence>
<dbReference type="EMBL" id="FWFY01000003">
    <property type="protein sequence ID" value="SLN33617.1"/>
    <property type="molecule type" value="Genomic_DNA"/>
</dbReference>
<comment type="catalytic activity">
    <reaction evidence="1">
        <text>ATP + protein L-histidine = ADP + protein N-phospho-L-histidine.</text>
        <dbReference type="EC" id="2.7.13.3"/>
    </reaction>
</comment>
<dbReference type="InterPro" id="IPR036890">
    <property type="entry name" value="HATPase_C_sf"/>
</dbReference>
<dbReference type="InterPro" id="IPR011495">
    <property type="entry name" value="Sig_transdc_His_kin_sub2_dim/P"/>
</dbReference>
<dbReference type="SUPFAM" id="SSF55785">
    <property type="entry name" value="PYP-like sensor domain (PAS domain)"/>
    <property type="match status" value="3"/>
</dbReference>
<evidence type="ECO:0000256" key="4">
    <source>
        <dbReference type="ARBA" id="ARBA00022679"/>
    </source>
</evidence>
<keyword evidence="10" id="KW-1185">Reference proteome</keyword>
<dbReference type="PANTHER" id="PTHR43304">
    <property type="entry name" value="PHYTOCHROME-LIKE PROTEIN CPH1"/>
    <property type="match status" value="1"/>
</dbReference>
<dbReference type="InterPro" id="IPR000014">
    <property type="entry name" value="PAS"/>
</dbReference>
<keyword evidence="3" id="KW-0597">Phosphoprotein</keyword>
<reference evidence="8 9" key="1">
    <citation type="submission" date="2017-03" db="EMBL/GenBank/DDBJ databases">
        <authorList>
            <person name="Afonso C.L."/>
            <person name="Miller P.J."/>
            <person name="Scott M.A."/>
            <person name="Spackman E."/>
            <person name="Goraichik I."/>
            <person name="Dimitrov K.M."/>
            <person name="Suarez D.L."/>
            <person name="Swayne D.E."/>
        </authorList>
    </citation>
    <scope>NUCLEOTIDE SEQUENCE [LARGE SCALE GENOMIC DNA]</scope>
    <source>
        <strain evidence="8 9">CECT 8367</strain>
    </source>
</reference>
<evidence type="ECO:0000313" key="8">
    <source>
        <dbReference type="EMBL" id="SLN33617.1"/>
    </source>
</evidence>
<name>A0A1X6YYZ6_9RHOB</name>
<keyword evidence="5 8" id="KW-0418">Kinase</keyword>
<dbReference type="SMART" id="SM00086">
    <property type="entry name" value="PAC"/>
    <property type="match status" value="3"/>
</dbReference>
<evidence type="ECO:0000313" key="9">
    <source>
        <dbReference type="Proteomes" id="UP000193495"/>
    </source>
</evidence>
<evidence type="ECO:0000256" key="1">
    <source>
        <dbReference type="ARBA" id="ARBA00000085"/>
    </source>
</evidence>
<keyword evidence="4 8" id="KW-0808">Transferase</keyword>
<organism evidence="8 9">
    <name type="scientific">Limimaricola soesokkakensis</name>
    <dbReference type="NCBI Taxonomy" id="1343159"/>
    <lineage>
        <taxon>Bacteria</taxon>
        <taxon>Pseudomonadati</taxon>
        <taxon>Pseudomonadota</taxon>
        <taxon>Alphaproteobacteria</taxon>
        <taxon>Rhodobacterales</taxon>
        <taxon>Paracoccaceae</taxon>
        <taxon>Limimaricola</taxon>
    </lineage>
</organism>
<dbReference type="RefSeq" id="WP_085895670.1">
    <property type="nucleotide sequence ID" value="NZ_FWFY01000003.1"/>
</dbReference>
<dbReference type="Pfam" id="PF08447">
    <property type="entry name" value="PAS_3"/>
    <property type="match status" value="3"/>
</dbReference>
<sequence length="604" mass="66265">MSQSCVTELHRCGAGIEDEALAAALDLLPSPTWVADPVCGGIHFNRAWLEFRGRSLSQEVGRGWFTGIHDEDHDKLDTYRIALSAGRPYQVEYRLRRHDGVWRWMLDTGAPRFAPDGELIGFIGSCVDITARREAEITLAENEARLRSVTENFPGYIFQRIVHPGGRAEYPLFSRAGERDKGGAARFGAEALGQMIHPEDLPAMQARYAEAVSTMSRLDCEGRLVLPDGEGRWIRSLSQPRPRADGALIWDGVMLDITEQREREAALERSAMMLGMSIEIAAIGTWEFDPETGLIAASARAQAMFQLSENEVPRPFEDYLDRVHPEDRAAVCEGMRDARVEGAEMAQVYRLAAPDGPQRWVSMRGRMVRLADGGRRLIGAITDITETKRHEAEREAALTHRQTLLSELNHRMKNNLHLILSMLRLEAGRFQGPASFAAAIERIEAVAALHAQLGFSEGAGRVSFCGYLEDLAAKLRRSLLEGTGIRLDCTAEPLDLDLDLAVPLGIVINELVTNAIKHAFPQGAGLIRLGLTRKADGGLLVVVEDDGYGPERVAPDIPETTSCPGSGSGMGSRLVAGLCAQIGARIESHSLPGMRHEIHLPPQG</sequence>
<dbReference type="Proteomes" id="UP000193495">
    <property type="component" value="Unassembled WGS sequence"/>
</dbReference>
<dbReference type="PROSITE" id="PS50113">
    <property type="entry name" value="PAC"/>
    <property type="match status" value="3"/>
</dbReference>
<reference evidence="7 10" key="2">
    <citation type="submission" date="2018-03" db="EMBL/GenBank/DDBJ databases">
        <title>Genomic Encyclopedia of Archaeal and Bacterial Type Strains, Phase II (KMG-II): from individual species to whole genera.</title>
        <authorList>
            <person name="Goeker M."/>
        </authorList>
    </citation>
    <scope>NUCLEOTIDE SEQUENCE [LARGE SCALE GENOMIC DNA]</scope>
    <source>
        <strain evidence="7 10">DSM 29956</strain>
    </source>
</reference>
<accession>A0A1X6YYZ6</accession>
<evidence type="ECO:0000256" key="2">
    <source>
        <dbReference type="ARBA" id="ARBA00012438"/>
    </source>
</evidence>
<evidence type="ECO:0000313" key="10">
    <source>
        <dbReference type="Proteomes" id="UP000240624"/>
    </source>
</evidence>
<evidence type="ECO:0000259" key="6">
    <source>
        <dbReference type="PROSITE" id="PS50113"/>
    </source>
</evidence>